<dbReference type="InterPro" id="IPR006315">
    <property type="entry name" value="OM_autotransptr_brl_dom"/>
</dbReference>
<dbReference type="NCBIfam" id="TIGR01414">
    <property type="entry name" value="autotrans_barl"/>
    <property type="match status" value="1"/>
</dbReference>
<dbReference type="OrthoDB" id="6053567at2"/>
<dbReference type="Gene3D" id="2.40.128.130">
    <property type="entry name" value="Autotransporter beta-domain"/>
    <property type="match status" value="1"/>
</dbReference>
<dbReference type="CDD" id="cd01344">
    <property type="entry name" value="PL2_Passenger_AT"/>
    <property type="match status" value="1"/>
</dbReference>
<dbReference type="PANTHER" id="PTHR12338:SF5">
    <property type="entry name" value="ANTIGEN 43-RELATED"/>
    <property type="match status" value="1"/>
</dbReference>
<evidence type="ECO:0000256" key="1">
    <source>
        <dbReference type="SAM" id="MobiDB-lite"/>
    </source>
</evidence>
<dbReference type="Gene3D" id="2.160.20.20">
    <property type="match status" value="1"/>
</dbReference>
<accession>A0A411WKH7</accession>
<proteinExistence type="predicted"/>
<dbReference type="InterPro" id="IPR036709">
    <property type="entry name" value="Autotransporte_beta_dom_sf"/>
</dbReference>
<dbReference type="InterPro" id="IPR012332">
    <property type="entry name" value="Autotransporter_pectin_lyase_C"/>
</dbReference>
<evidence type="ECO:0000259" key="2">
    <source>
        <dbReference type="Pfam" id="PF18883"/>
    </source>
</evidence>
<feature type="domain" description="Autochaperone" evidence="2">
    <location>
        <begin position="11"/>
        <end position="96"/>
    </location>
</feature>
<dbReference type="Pfam" id="PF18883">
    <property type="entry name" value="AC_1"/>
    <property type="match status" value="1"/>
</dbReference>
<dbReference type="InterPro" id="IPR043990">
    <property type="entry name" value="AC_1"/>
</dbReference>
<dbReference type="SUPFAM" id="SSF51126">
    <property type="entry name" value="Pectin lyase-like"/>
    <property type="match status" value="1"/>
</dbReference>
<dbReference type="KEGG" id="prag:EKN56_09590"/>
<dbReference type="InterPro" id="IPR050909">
    <property type="entry name" value="Bact_Autotransporter_VF"/>
</dbReference>
<feature type="compositionally biased region" description="Acidic residues" evidence="1">
    <location>
        <begin position="120"/>
        <end position="132"/>
    </location>
</feature>
<organism evidence="3 4">
    <name type="scientific">Limnobaculum zhutongyuii</name>
    <dbReference type="NCBI Taxonomy" id="2498113"/>
    <lineage>
        <taxon>Bacteria</taxon>
        <taxon>Pseudomonadati</taxon>
        <taxon>Pseudomonadota</taxon>
        <taxon>Gammaproteobacteria</taxon>
        <taxon>Enterobacterales</taxon>
        <taxon>Budviciaceae</taxon>
        <taxon>Limnobaculum</taxon>
    </lineage>
</organism>
<protein>
    <submittedName>
        <fullName evidence="3">Autotransporter outer membrane beta-barrel domain-containing protein</fullName>
    </submittedName>
</protein>
<evidence type="ECO:0000313" key="3">
    <source>
        <dbReference type="EMBL" id="QBH96635.1"/>
    </source>
</evidence>
<sequence>MLANNVVGDRFTIDGDYVGNNGTIELDTYLGDDSSPTDRVIINGSTSGQSYLVINNLGGTGAETREGIKVIEVNGDSSGEFIQQGRVVGGAYEYYLHKNGMNNQDGDWYLRSQLPVVTPEDPDPTPDPDPEPENINRPEPGSYMFNHMAANSLFLMRLHDRMGETQYTDALTGEQKVTSLWLRQVGGHNRSRDSSGQLKNQGNRYVAQMGAMLLSGVPMV</sequence>
<dbReference type="SUPFAM" id="SSF103515">
    <property type="entry name" value="Autotransporter"/>
    <property type="match status" value="1"/>
</dbReference>
<reference evidence="3 4" key="1">
    <citation type="submission" date="2019-03" db="EMBL/GenBank/DDBJ databases">
        <title>Pragia sp. nov. isolated from the gut tract of Carduelis flavirostris.</title>
        <authorList>
            <person name="Ge Y."/>
        </authorList>
    </citation>
    <scope>NUCLEOTIDE SEQUENCE [LARGE SCALE GENOMIC DNA]</scope>
    <source>
        <strain evidence="3 4">CF-458</strain>
    </source>
</reference>
<dbReference type="GO" id="GO:0019867">
    <property type="term" value="C:outer membrane"/>
    <property type="evidence" value="ECO:0007669"/>
    <property type="project" value="InterPro"/>
</dbReference>
<dbReference type="InterPro" id="IPR011050">
    <property type="entry name" value="Pectin_lyase_fold/virulence"/>
</dbReference>
<evidence type="ECO:0000313" key="4">
    <source>
        <dbReference type="Proteomes" id="UP000293154"/>
    </source>
</evidence>
<dbReference type="Proteomes" id="UP000293154">
    <property type="component" value="Chromosome"/>
</dbReference>
<keyword evidence="4" id="KW-1185">Reference proteome</keyword>
<name>A0A411WKH7_9GAMM</name>
<feature type="region of interest" description="Disordered" evidence="1">
    <location>
        <begin position="115"/>
        <end position="141"/>
    </location>
</feature>
<dbReference type="PANTHER" id="PTHR12338">
    <property type="entry name" value="AUTOTRANSPORTER"/>
    <property type="match status" value="1"/>
</dbReference>
<dbReference type="AlphaFoldDB" id="A0A411WKH7"/>
<gene>
    <name evidence="3" type="ORF">EKN56_09590</name>
</gene>
<dbReference type="EMBL" id="CP034752">
    <property type="protein sequence ID" value="QBH96635.1"/>
    <property type="molecule type" value="Genomic_DNA"/>
</dbReference>